<keyword evidence="3" id="KW-0731">Sigma factor</keyword>
<evidence type="ECO:0000256" key="1">
    <source>
        <dbReference type="ARBA" id="ARBA00010641"/>
    </source>
</evidence>
<dbReference type="InterPro" id="IPR013249">
    <property type="entry name" value="RNA_pol_sigma70_r4_t2"/>
</dbReference>
<dbReference type="Gene3D" id="1.10.1740.10">
    <property type="match status" value="1"/>
</dbReference>
<gene>
    <name evidence="8" type="ORF">DKM44_01260</name>
</gene>
<dbReference type="InterPro" id="IPR007627">
    <property type="entry name" value="RNA_pol_sigma70_r2"/>
</dbReference>
<dbReference type="SUPFAM" id="SSF88659">
    <property type="entry name" value="Sigma3 and sigma4 domains of RNA polymerase sigma factors"/>
    <property type="match status" value="1"/>
</dbReference>
<evidence type="ECO:0000256" key="2">
    <source>
        <dbReference type="ARBA" id="ARBA00023015"/>
    </source>
</evidence>
<dbReference type="InterPro" id="IPR013325">
    <property type="entry name" value="RNA_pol_sigma_r2"/>
</dbReference>
<organism evidence="8 9">
    <name type="scientific">Deinococcus irradiatisoli</name>
    <dbReference type="NCBI Taxonomy" id="2202254"/>
    <lineage>
        <taxon>Bacteria</taxon>
        <taxon>Thermotogati</taxon>
        <taxon>Deinococcota</taxon>
        <taxon>Deinococci</taxon>
        <taxon>Deinococcales</taxon>
        <taxon>Deinococcaceae</taxon>
        <taxon>Deinococcus</taxon>
    </lineage>
</organism>
<name>A0A2Z3JAK7_9DEIO</name>
<dbReference type="Pfam" id="PF08281">
    <property type="entry name" value="Sigma70_r4_2"/>
    <property type="match status" value="1"/>
</dbReference>
<accession>A0A2Z3JAK7</accession>
<dbReference type="InterPro" id="IPR014284">
    <property type="entry name" value="RNA_pol_sigma-70_dom"/>
</dbReference>
<feature type="domain" description="RNA polymerase sigma factor 70 region 4 type 2" evidence="7">
    <location>
        <begin position="161"/>
        <end position="213"/>
    </location>
</feature>
<dbReference type="PANTHER" id="PTHR43133:SF62">
    <property type="entry name" value="RNA POLYMERASE SIGMA FACTOR SIGZ"/>
    <property type="match status" value="1"/>
</dbReference>
<evidence type="ECO:0000313" key="8">
    <source>
        <dbReference type="EMBL" id="AWN22032.1"/>
    </source>
</evidence>
<dbReference type="KEGG" id="dez:DKM44_01260"/>
<dbReference type="GO" id="GO:0016987">
    <property type="term" value="F:sigma factor activity"/>
    <property type="evidence" value="ECO:0007669"/>
    <property type="project" value="UniProtKB-KW"/>
</dbReference>
<sequence length="239" mass="25992">MLNIPALQWRGARSGSGRGLLGDSVKSMPTGAGVPAASWPPSDAELIARFAARDEAALGELFDRYQAAAHGLALQILRESAAAQEVVHDSFLKVWDRPGLYDPQRAAFSTFILTVVRRAAISKLRGVRFHLPLEDEEGAPLPLRDETVDLPSRSEQQQVAERVRAALAQLKAPQRETVERAYYQGQTREAIAEAMGVPVGTVKSRLKYALERLSSALSPADLHGELPDSPAPAPRKEVK</sequence>
<dbReference type="CDD" id="cd06171">
    <property type="entry name" value="Sigma70_r4"/>
    <property type="match status" value="1"/>
</dbReference>
<evidence type="ECO:0000256" key="4">
    <source>
        <dbReference type="ARBA" id="ARBA00023163"/>
    </source>
</evidence>
<dbReference type="EMBL" id="CP029494">
    <property type="protein sequence ID" value="AWN22032.1"/>
    <property type="molecule type" value="Genomic_DNA"/>
</dbReference>
<dbReference type="PANTHER" id="PTHR43133">
    <property type="entry name" value="RNA POLYMERASE ECF-TYPE SIGMA FACTO"/>
    <property type="match status" value="1"/>
</dbReference>
<evidence type="ECO:0000313" key="9">
    <source>
        <dbReference type="Proteomes" id="UP000245368"/>
    </source>
</evidence>
<reference evidence="8 9" key="1">
    <citation type="submission" date="2018-05" db="EMBL/GenBank/DDBJ databases">
        <title>Complete Genome Sequence of Deinococcus sp. strain 17bor-2.</title>
        <authorList>
            <person name="Srinivasan S."/>
        </authorList>
    </citation>
    <scope>NUCLEOTIDE SEQUENCE [LARGE SCALE GENOMIC DNA]</scope>
    <source>
        <strain evidence="8 9">17bor-2</strain>
    </source>
</reference>
<feature type="domain" description="RNA polymerase sigma-70 region 2" evidence="6">
    <location>
        <begin position="61"/>
        <end position="126"/>
    </location>
</feature>
<keyword evidence="4" id="KW-0804">Transcription</keyword>
<dbReference type="Pfam" id="PF04542">
    <property type="entry name" value="Sigma70_r2"/>
    <property type="match status" value="1"/>
</dbReference>
<dbReference type="Gene3D" id="1.10.10.10">
    <property type="entry name" value="Winged helix-like DNA-binding domain superfamily/Winged helix DNA-binding domain"/>
    <property type="match status" value="1"/>
</dbReference>
<evidence type="ECO:0000256" key="3">
    <source>
        <dbReference type="ARBA" id="ARBA00023082"/>
    </source>
</evidence>
<proteinExistence type="inferred from homology"/>
<dbReference type="GO" id="GO:0006352">
    <property type="term" value="P:DNA-templated transcription initiation"/>
    <property type="evidence" value="ECO:0007669"/>
    <property type="project" value="InterPro"/>
</dbReference>
<dbReference type="NCBIfam" id="TIGR02937">
    <property type="entry name" value="sigma70-ECF"/>
    <property type="match status" value="1"/>
</dbReference>
<dbReference type="AlphaFoldDB" id="A0A2Z3JAK7"/>
<dbReference type="SUPFAM" id="SSF88946">
    <property type="entry name" value="Sigma2 domain of RNA polymerase sigma factors"/>
    <property type="match status" value="1"/>
</dbReference>
<dbReference type="GO" id="GO:0003677">
    <property type="term" value="F:DNA binding"/>
    <property type="evidence" value="ECO:0007669"/>
    <property type="project" value="InterPro"/>
</dbReference>
<comment type="similarity">
    <text evidence="1">Belongs to the sigma-70 factor family. ECF subfamily.</text>
</comment>
<dbReference type="Proteomes" id="UP000245368">
    <property type="component" value="Chromosome"/>
</dbReference>
<keyword evidence="2" id="KW-0805">Transcription regulation</keyword>
<dbReference type="InterPro" id="IPR039425">
    <property type="entry name" value="RNA_pol_sigma-70-like"/>
</dbReference>
<dbReference type="InterPro" id="IPR013324">
    <property type="entry name" value="RNA_pol_sigma_r3/r4-like"/>
</dbReference>
<evidence type="ECO:0000256" key="5">
    <source>
        <dbReference type="SAM" id="MobiDB-lite"/>
    </source>
</evidence>
<dbReference type="InterPro" id="IPR036388">
    <property type="entry name" value="WH-like_DNA-bd_sf"/>
</dbReference>
<keyword evidence="9" id="KW-1185">Reference proteome</keyword>
<evidence type="ECO:0000259" key="6">
    <source>
        <dbReference type="Pfam" id="PF04542"/>
    </source>
</evidence>
<protein>
    <submittedName>
        <fullName evidence="8">RNA polymerase subunit sigma-24</fullName>
    </submittedName>
</protein>
<evidence type="ECO:0000259" key="7">
    <source>
        <dbReference type="Pfam" id="PF08281"/>
    </source>
</evidence>
<feature type="region of interest" description="Disordered" evidence="5">
    <location>
        <begin position="217"/>
        <end position="239"/>
    </location>
</feature>